<dbReference type="GO" id="GO:0022857">
    <property type="term" value="F:transmembrane transporter activity"/>
    <property type="evidence" value="ECO:0007669"/>
    <property type="project" value="InterPro"/>
</dbReference>
<feature type="transmembrane region" description="Helical" evidence="6">
    <location>
        <begin position="159"/>
        <end position="177"/>
    </location>
</feature>
<dbReference type="OrthoDB" id="9768783at2"/>
<dbReference type="PROSITE" id="PS50850">
    <property type="entry name" value="MFS"/>
    <property type="match status" value="1"/>
</dbReference>
<dbReference type="InterPro" id="IPR036259">
    <property type="entry name" value="MFS_trans_sf"/>
</dbReference>
<evidence type="ECO:0000313" key="8">
    <source>
        <dbReference type="EMBL" id="RPA60505.1"/>
    </source>
</evidence>
<keyword evidence="4 6" id="KW-1133">Transmembrane helix</keyword>
<comment type="caution">
    <text evidence="8">The sequence shown here is derived from an EMBL/GenBank/DDBJ whole genome shotgun (WGS) entry which is preliminary data.</text>
</comment>
<dbReference type="InterPro" id="IPR050495">
    <property type="entry name" value="ATG22/LtaA_families"/>
</dbReference>
<sequence length="426" mass="46815">MATEAKKFLGYTKQEWSWVLQDTGNSAYSLMITTTIFPLFYKAVAEGAGIADADSTAYLSYANSIGTFLVGLMAPILGSIAEYKGFRKPMFTVGTVLGIVSVLLMAFSPSGTWTFAWLGLLVLYILSNVGFSSSNIFYDASLLDVTDKKRMSRVSSMGYGMGYIGSCIPFLVYMVFMLNIDSMPFSLDWLTRAAFVMTAVWWFAFTIPYWQNVKQTSWIQPTAHPISDAFKRVANTIKEMAQYKQLFVFLLAYFLYIDGVGTIISMATAVATDLGIDATVLIVVLLIVQIVAFPFTVLYGYLSKRFGDKIMIYVGITTYVIICIYALSMETATDFFILACMVGTAQGGLQALSRSMFGKLVPEGKHNEFFGIYNVFGKFSSIIGTTLLGVITQWTGNSLNGVFALIVLFLIGGALLFGVKEDGTKG</sequence>
<keyword evidence="9" id="KW-1185">Reference proteome</keyword>
<reference evidence="8 9" key="1">
    <citation type="submission" date="2018-11" db="EMBL/GenBank/DDBJ databases">
        <title>Aerococcus sp. SJQ22, whole genome shotgun sequence.</title>
        <authorList>
            <person name="Sun L."/>
            <person name="Gao X."/>
            <person name="Chen W."/>
            <person name="Huang K."/>
        </authorList>
    </citation>
    <scope>NUCLEOTIDE SEQUENCE [LARGE SCALE GENOMIC DNA]</scope>
    <source>
        <strain evidence="8 9">SJQ22</strain>
    </source>
</reference>
<dbReference type="SUPFAM" id="SSF103473">
    <property type="entry name" value="MFS general substrate transporter"/>
    <property type="match status" value="1"/>
</dbReference>
<dbReference type="Proteomes" id="UP000273977">
    <property type="component" value="Unassembled WGS sequence"/>
</dbReference>
<dbReference type="Gene3D" id="1.20.1250.20">
    <property type="entry name" value="MFS general substrate transporter like domains"/>
    <property type="match status" value="1"/>
</dbReference>
<feature type="transmembrane region" description="Helical" evidence="6">
    <location>
        <begin position="115"/>
        <end position="138"/>
    </location>
</feature>
<keyword evidence="2" id="KW-0813">Transport</keyword>
<feature type="transmembrane region" description="Helical" evidence="6">
    <location>
        <begin position="401"/>
        <end position="419"/>
    </location>
</feature>
<feature type="transmembrane region" description="Helical" evidence="6">
    <location>
        <begin position="58"/>
        <end position="78"/>
    </location>
</feature>
<feature type="transmembrane region" description="Helical" evidence="6">
    <location>
        <begin position="246"/>
        <end position="272"/>
    </location>
</feature>
<protein>
    <submittedName>
        <fullName evidence="8">MFS transporter</fullName>
    </submittedName>
</protein>
<dbReference type="EMBL" id="RKMG01000014">
    <property type="protein sequence ID" value="RPA60505.1"/>
    <property type="molecule type" value="Genomic_DNA"/>
</dbReference>
<evidence type="ECO:0000256" key="6">
    <source>
        <dbReference type="SAM" id="Phobius"/>
    </source>
</evidence>
<feature type="transmembrane region" description="Helical" evidence="6">
    <location>
        <begin position="372"/>
        <end position="395"/>
    </location>
</feature>
<feature type="transmembrane region" description="Helical" evidence="6">
    <location>
        <begin position="90"/>
        <end position="109"/>
    </location>
</feature>
<evidence type="ECO:0000259" key="7">
    <source>
        <dbReference type="PROSITE" id="PS50850"/>
    </source>
</evidence>
<evidence type="ECO:0000256" key="2">
    <source>
        <dbReference type="ARBA" id="ARBA00022448"/>
    </source>
</evidence>
<dbReference type="PANTHER" id="PTHR23519">
    <property type="entry name" value="AUTOPHAGY-RELATED PROTEIN 22"/>
    <property type="match status" value="1"/>
</dbReference>
<dbReference type="AlphaFoldDB" id="A0A3N4GE53"/>
<feature type="transmembrane region" description="Helical" evidence="6">
    <location>
        <begin position="278"/>
        <end position="298"/>
    </location>
</feature>
<evidence type="ECO:0000256" key="3">
    <source>
        <dbReference type="ARBA" id="ARBA00022692"/>
    </source>
</evidence>
<keyword evidence="3 6" id="KW-0812">Transmembrane</keyword>
<accession>A0A3N4GE53</accession>
<dbReference type="CDD" id="cd17482">
    <property type="entry name" value="MFS_YxiO_like"/>
    <property type="match status" value="1"/>
</dbReference>
<keyword evidence="5 6" id="KW-0472">Membrane</keyword>
<feature type="transmembrane region" description="Helical" evidence="6">
    <location>
        <begin position="310"/>
        <end position="329"/>
    </location>
</feature>
<dbReference type="Pfam" id="PF11700">
    <property type="entry name" value="ATG22"/>
    <property type="match status" value="1"/>
</dbReference>
<dbReference type="InterPro" id="IPR020846">
    <property type="entry name" value="MFS_dom"/>
</dbReference>
<proteinExistence type="predicted"/>
<dbReference type="GO" id="GO:0005886">
    <property type="term" value="C:plasma membrane"/>
    <property type="evidence" value="ECO:0007669"/>
    <property type="project" value="UniProtKB-SubCell"/>
</dbReference>
<evidence type="ECO:0000256" key="1">
    <source>
        <dbReference type="ARBA" id="ARBA00004651"/>
    </source>
</evidence>
<evidence type="ECO:0000256" key="5">
    <source>
        <dbReference type="ARBA" id="ARBA00023136"/>
    </source>
</evidence>
<organism evidence="8 9">
    <name type="scientific">Aerococcus agrisoli</name>
    <dbReference type="NCBI Taxonomy" id="2487350"/>
    <lineage>
        <taxon>Bacteria</taxon>
        <taxon>Bacillati</taxon>
        <taxon>Bacillota</taxon>
        <taxon>Bacilli</taxon>
        <taxon>Lactobacillales</taxon>
        <taxon>Aerococcaceae</taxon>
        <taxon>Aerococcus</taxon>
    </lineage>
</organism>
<name>A0A3N4GE53_9LACT</name>
<dbReference type="RefSeq" id="WP_123779995.1">
    <property type="nucleotide sequence ID" value="NZ_RKMG01000014.1"/>
</dbReference>
<feature type="domain" description="Major facilitator superfamily (MFS) profile" evidence="7">
    <location>
        <begin position="245"/>
        <end position="426"/>
    </location>
</feature>
<dbReference type="InterPro" id="IPR024671">
    <property type="entry name" value="Atg22-like"/>
</dbReference>
<evidence type="ECO:0000256" key="4">
    <source>
        <dbReference type="ARBA" id="ARBA00022989"/>
    </source>
</evidence>
<comment type="subcellular location">
    <subcellularLocation>
        <location evidence="1">Cell membrane</location>
        <topology evidence="1">Multi-pass membrane protein</topology>
    </subcellularLocation>
</comment>
<dbReference type="PANTHER" id="PTHR23519:SF1">
    <property type="entry name" value="AUTOPHAGY-RELATED PROTEIN 22"/>
    <property type="match status" value="1"/>
</dbReference>
<gene>
    <name evidence="8" type="ORF">EF384_05345</name>
</gene>
<feature type="transmembrane region" description="Helical" evidence="6">
    <location>
        <begin position="189"/>
        <end position="210"/>
    </location>
</feature>
<evidence type="ECO:0000313" key="9">
    <source>
        <dbReference type="Proteomes" id="UP000273977"/>
    </source>
</evidence>